<dbReference type="Proteomes" id="UP000015480">
    <property type="component" value="Plasmid pAMI6"/>
</dbReference>
<dbReference type="PANTHER" id="PTHR35564">
    <property type="match status" value="1"/>
</dbReference>
<dbReference type="Pfam" id="PF06996">
    <property type="entry name" value="T6SS_TssG"/>
    <property type="match status" value="1"/>
</dbReference>
<name>S5Y7K2_PARAH</name>
<dbReference type="RefSeq" id="WP_020953256.1">
    <property type="nucleotide sequence ID" value="NC_022044.1"/>
</dbReference>
<keyword evidence="2" id="KW-1185">Reference proteome</keyword>
<proteinExistence type="predicted"/>
<accession>S5Y7K2</accession>
<dbReference type="NCBIfam" id="TIGR03347">
    <property type="entry name" value="VI_chp_1"/>
    <property type="match status" value="1"/>
</dbReference>
<reference evidence="1 2" key="1">
    <citation type="journal article" date="2014" name="BMC Genomics">
        <title>Architecture and functions of a multipartite genome of the methylotrophic bacterium Paracoccus aminophilus JCM 7686, containing primary and secondary chromids.</title>
        <authorList>
            <person name="Dziewit L."/>
            <person name="Czarnecki J."/>
            <person name="Wibberg D."/>
            <person name="Radlinska M."/>
            <person name="Mrozek P."/>
            <person name="Szymczak M."/>
            <person name="Schluter A."/>
            <person name="Puhler A."/>
            <person name="Bartosik D."/>
        </authorList>
    </citation>
    <scope>NUCLEOTIDE SEQUENCE [LARGE SCALE GENOMIC DNA]</scope>
    <source>
        <strain evidence="1">JCM 7686</strain>
        <plasmid evidence="2">Plasmid pAMI6</plasmid>
    </source>
</reference>
<dbReference type="AlphaFoldDB" id="S5Y7K2"/>
<dbReference type="OrthoDB" id="1523296at2"/>
<geneLocation type="plasmid" evidence="1 2">
    <name>pAMI6</name>
</geneLocation>
<dbReference type="EMBL" id="CP006654">
    <property type="protein sequence ID" value="AGT11485.1"/>
    <property type="molecule type" value="Genomic_DNA"/>
</dbReference>
<dbReference type="PANTHER" id="PTHR35564:SF4">
    <property type="entry name" value="CYTOPLASMIC PROTEIN"/>
    <property type="match status" value="1"/>
</dbReference>
<dbReference type="PATRIC" id="fig|1367847.3.peg.4467"/>
<dbReference type="KEGG" id="pami:JCM7686_pAMI6p155"/>
<evidence type="ECO:0000313" key="2">
    <source>
        <dbReference type="Proteomes" id="UP000015480"/>
    </source>
</evidence>
<evidence type="ECO:0000313" key="1">
    <source>
        <dbReference type="EMBL" id="AGT11485.1"/>
    </source>
</evidence>
<protein>
    <submittedName>
        <fullName evidence="1">Type VI secretion system protein ImpH</fullName>
    </submittedName>
</protein>
<organism evidence="1 2">
    <name type="scientific">Paracoccus aminophilus JCM 7686</name>
    <dbReference type="NCBI Taxonomy" id="1367847"/>
    <lineage>
        <taxon>Bacteria</taxon>
        <taxon>Pseudomonadati</taxon>
        <taxon>Pseudomonadota</taxon>
        <taxon>Alphaproteobacteria</taxon>
        <taxon>Rhodobacterales</taxon>
        <taxon>Paracoccaceae</taxon>
        <taxon>Paracoccus</taxon>
    </lineage>
</organism>
<dbReference type="HOGENOM" id="CLU_048238_4_0_5"/>
<gene>
    <name evidence="1" type="ORF">JCM7686_pAMI6p155</name>
</gene>
<dbReference type="InterPro" id="IPR010732">
    <property type="entry name" value="T6SS_TssG-like"/>
</dbReference>
<sequence>MIASDAGFLALLRRFERTNPEQPPIGRSRRIAEEAVRLGQDPELAFPTAEFSETEKTRKGVPDLRVQFMGFFGQNGALPLNTTEEAYRWTLDGEEAFVRFTDIFATRFYQLFFRAWSDSHAITQFDHPEGDRFADYVAALSGIGTPAFLDHDRFPDLARLPLVSIFGGRVRSPVRLQQMLIRYFGLEVDVEEHVPSWMEFDPEDFSRLGENGALGRSTYLGAKVRSVGEKIRLHVRARTLAEYRAFLPGAESYGQMANLVFWYLGKGYDVEVALSLPESEIPPARLGQNADLGWMAALPRKPKAKKKKTAAKADEFVEASRFALALDSGLKRAA</sequence>
<keyword evidence="1" id="KW-0614">Plasmid</keyword>